<name>A0A2V1GYE8_9GAMM</name>
<gene>
    <name evidence="1" type="ORF">DC094_17500</name>
</gene>
<evidence type="ECO:0000313" key="2">
    <source>
        <dbReference type="Proteomes" id="UP000244906"/>
    </source>
</evidence>
<dbReference type="RefSeq" id="WP_116688420.1">
    <property type="nucleotide sequence ID" value="NZ_CAWNYD010000009.1"/>
</dbReference>
<dbReference type="Proteomes" id="UP000244906">
    <property type="component" value="Unassembled WGS sequence"/>
</dbReference>
<keyword evidence="2" id="KW-1185">Reference proteome</keyword>
<proteinExistence type="predicted"/>
<evidence type="ECO:0008006" key="3">
    <source>
        <dbReference type="Google" id="ProtNLM"/>
    </source>
</evidence>
<sequence length="213" mass="24671">MWFVVFDLDETLICCEHRLSRLTEVQAENVDERIRMLSPSQQDDSNLRYWIALYRKEHGMLFLALAESIRKGDAIFFIITAGEYLQSQTCMILELMFGFGDPEIEYLFSRANVVNRRMLLDLYAEDKSKLTAENFANAKARAMKSFMLLYNVLFKVSGESNLITTSDVVFVDDNVLNRECAKGFGFRSIDPTKNNYCKNIYKLTSLIKLSCRK</sequence>
<accession>A0A2V1GYE8</accession>
<reference evidence="1 2" key="1">
    <citation type="submission" date="2018-04" db="EMBL/GenBank/DDBJ databases">
        <title>Thalassorhabdus spongiae gen. nov., sp. nov., isolated from a marine sponge in South-West Iceland.</title>
        <authorList>
            <person name="Knobloch S."/>
            <person name="Daussin A."/>
            <person name="Johannsson R."/>
            <person name="Marteinsson V.T."/>
        </authorList>
    </citation>
    <scope>NUCLEOTIDE SEQUENCE [LARGE SCALE GENOMIC DNA]</scope>
    <source>
        <strain evidence="1 2">Hp12</strain>
    </source>
</reference>
<organism evidence="1 2">
    <name type="scientific">Pelagibaculum spongiae</name>
    <dbReference type="NCBI Taxonomy" id="2080658"/>
    <lineage>
        <taxon>Bacteria</taxon>
        <taxon>Pseudomonadati</taxon>
        <taxon>Pseudomonadota</taxon>
        <taxon>Gammaproteobacteria</taxon>
        <taxon>Oceanospirillales</taxon>
        <taxon>Pelagibaculum</taxon>
    </lineage>
</organism>
<evidence type="ECO:0000313" key="1">
    <source>
        <dbReference type="EMBL" id="PVZ65680.1"/>
    </source>
</evidence>
<comment type="caution">
    <text evidence="1">The sequence shown here is derived from an EMBL/GenBank/DDBJ whole genome shotgun (WGS) entry which is preliminary data.</text>
</comment>
<dbReference type="EMBL" id="QDDL01000009">
    <property type="protein sequence ID" value="PVZ65680.1"/>
    <property type="molecule type" value="Genomic_DNA"/>
</dbReference>
<protein>
    <recommendedName>
        <fullName evidence="3">FCP1 homology domain-containing protein</fullName>
    </recommendedName>
</protein>
<dbReference type="AlphaFoldDB" id="A0A2V1GYE8"/>